<protein>
    <recommendedName>
        <fullName evidence="3">Glycosyltransferase</fullName>
    </recommendedName>
</protein>
<gene>
    <name evidence="1" type="ORF">JCM9152_2420</name>
</gene>
<accession>W4QFW9</accession>
<organism evidence="1 2">
    <name type="scientific">Halalkalibacter hemicellulosilyticusJCM 9152</name>
    <dbReference type="NCBI Taxonomy" id="1236971"/>
    <lineage>
        <taxon>Bacteria</taxon>
        <taxon>Bacillati</taxon>
        <taxon>Bacillota</taxon>
        <taxon>Bacilli</taxon>
        <taxon>Bacillales</taxon>
        <taxon>Bacillaceae</taxon>
        <taxon>Halalkalibacter</taxon>
    </lineage>
</organism>
<dbReference type="InterPro" id="IPR029044">
    <property type="entry name" value="Nucleotide-diphossugar_trans"/>
</dbReference>
<dbReference type="RefSeq" id="WP_035344142.1">
    <property type="nucleotide sequence ID" value="NZ_BAUU01000015.1"/>
</dbReference>
<dbReference type="EMBL" id="BAUU01000015">
    <property type="protein sequence ID" value="GAE30985.1"/>
    <property type="molecule type" value="Genomic_DNA"/>
</dbReference>
<sequence length="287" mass="33673">MGKPAYKGPKVANNRIIVYIPFNNLNVRRTLLSDNIDYPNIPRDDTHLTKEWINKRVAIFMKFTLLSLLNQTNPNYLAFIVYHDSSRKFIEEALQNYPPLPFNIRFVSSSEYEGAVINAIKGYTFFYELHLYSDDAYHKNYINYLYHYKPQSQTKVLVCQNGYIYDSVTNELAEYYNISSSFNCLIYRVKDYLEGMRHNIFQPNPMGIWAAAIRLPHEIIKKRVYINHSHKGNAAFSMENEKKVQGLWKDENGNPLNVIGDMISDEKEKNRIIQDFLGKEYRFDASC</sequence>
<evidence type="ECO:0000313" key="1">
    <source>
        <dbReference type="EMBL" id="GAE30985.1"/>
    </source>
</evidence>
<dbReference type="Proteomes" id="UP000018895">
    <property type="component" value="Unassembled WGS sequence"/>
</dbReference>
<keyword evidence="2" id="KW-1185">Reference proteome</keyword>
<evidence type="ECO:0008006" key="3">
    <source>
        <dbReference type="Google" id="ProtNLM"/>
    </source>
</evidence>
<dbReference type="OrthoDB" id="9771846at2"/>
<comment type="caution">
    <text evidence="1">The sequence shown here is derived from an EMBL/GenBank/DDBJ whole genome shotgun (WGS) entry which is preliminary data.</text>
</comment>
<proteinExistence type="predicted"/>
<dbReference type="SUPFAM" id="SSF53448">
    <property type="entry name" value="Nucleotide-diphospho-sugar transferases"/>
    <property type="match status" value="1"/>
</dbReference>
<reference evidence="1" key="1">
    <citation type="journal article" date="2014" name="Genome Announc.">
        <title>Draft Genome Sequences of Three Alkaliphilic Bacillus Strains, Bacillus wakoensis JCM 9140T, Bacillus akibai JCM 9157T, and Bacillus hemicellulosilyticus JCM 9152T.</title>
        <authorList>
            <person name="Yuki M."/>
            <person name="Oshima K."/>
            <person name="Suda W."/>
            <person name="Oshida Y."/>
            <person name="Kitamura K."/>
            <person name="Iida T."/>
            <person name="Hattori M."/>
            <person name="Ohkuma M."/>
        </authorList>
    </citation>
    <scope>NUCLEOTIDE SEQUENCE [LARGE SCALE GENOMIC DNA]</scope>
    <source>
        <strain evidence="1">JCM 9152</strain>
    </source>
</reference>
<name>W4QFW9_9BACI</name>
<dbReference type="AlphaFoldDB" id="W4QFW9"/>
<evidence type="ECO:0000313" key="2">
    <source>
        <dbReference type="Proteomes" id="UP000018895"/>
    </source>
</evidence>
<dbReference type="Gene3D" id="3.90.550.10">
    <property type="entry name" value="Spore Coat Polysaccharide Biosynthesis Protein SpsA, Chain A"/>
    <property type="match status" value="1"/>
</dbReference>